<evidence type="ECO:0000313" key="1">
    <source>
        <dbReference type="EMBL" id="CAB4946091.1"/>
    </source>
</evidence>
<reference evidence="1" key="1">
    <citation type="submission" date="2020-05" db="EMBL/GenBank/DDBJ databases">
        <authorList>
            <person name="Chiriac C."/>
            <person name="Salcher M."/>
            <person name="Ghai R."/>
            <person name="Kavagutti S V."/>
        </authorList>
    </citation>
    <scope>NUCLEOTIDE SEQUENCE</scope>
</reference>
<dbReference type="EMBL" id="CAFBNC010000091">
    <property type="protein sequence ID" value="CAB4946091.1"/>
    <property type="molecule type" value="Genomic_DNA"/>
</dbReference>
<protein>
    <submittedName>
        <fullName evidence="1">Unannotated protein</fullName>
    </submittedName>
</protein>
<organism evidence="1">
    <name type="scientific">freshwater metagenome</name>
    <dbReference type="NCBI Taxonomy" id="449393"/>
    <lineage>
        <taxon>unclassified sequences</taxon>
        <taxon>metagenomes</taxon>
        <taxon>ecological metagenomes</taxon>
    </lineage>
</organism>
<proteinExistence type="predicted"/>
<name>A0A6J7JTE2_9ZZZZ</name>
<accession>A0A6J7JTE2</accession>
<gene>
    <name evidence="1" type="ORF">UFOPK3733_01591</name>
</gene>
<sequence length="255" mass="28063">MSSGDVASEDTGLQPVVGVVGNVDRLLVVVNGDHRHDRPEDLLASNCHLRCDAIEDLRRHEEAAIIRAELAVVDQFGTFGSTDGDVTVHLVELFVGDEGAEQIVRMKRVAHRPVLRLGNDVVKKFVLHCPRNNESRIRCAVLAHIPERCVHCMLGHRLEIPGVRKDDAGILSTAFEHRALEIRVCRVVKEESSNLSRTGEGNRTDTGVEADGAARGFAQPRDDIEYPIGNSRFGCKSSNLQCRHARLFGGLHDDA</sequence>
<dbReference type="AlphaFoldDB" id="A0A6J7JTE2"/>